<gene>
    <name evidence="7 10" type="primary">sbcD</name>
    <name evidence="10" type="ORF">M8013_10090</name>
</gene>
<keyword evidence="7" id="KW-0255">Endonuclease</keyword>
<accession>A0A9J6QFX3</accession>
<dbReference type="Gene3D" id="3.60.21.10">
    <property type="match status" value="1"/>
</dbReference>
<comment type="subunit">
    <text evidence="2 7">Heterodimer of SbcC and SbcD.</text>
</comment>
<dbReference type="CDD" id="cd00840">
    <property type="entry name" value="MPP_Mre11_N"/>
    <property type="match status" value="1"/>
</dbReference>
<evidence type="ECO:0000256" key="3">
    <source>
        <dbReference type="ARBA" id="ARBA00013365"/>
    </source>
</evidence>
<comment type="function">
    <text evidence="7">SbcCD cleaves DNA hairpin structures. These structures can inhibit DNA replication and are intermediates in certain DNA recombination reactions. The complex acts as a 3'-&gt;5' double strand exonuclease that can open hairpins. It also has a 5' single-strand endonuclease activity.</text>
</comment>
<dbReference type="InterPro" id="IPR029052">
    <property type="entry name" value="Metallo-depent_PP-like"/>
</dbReference>
<dbReference type="Gene3D" id="3.30.160.720">
    <property type="match status" value="1"/>
</dbReference>
<evidence type="ECO:0000259" key="9">
    <source>
        <dbReference type="Pfam" id="PF12320"/>
    </source>
</evidence>
<dbReference type="PANTHER" id="PTHR30337:SF0">
    <property type="entry name" value="NUCLEASE SBCCD SUBUNIT D"/>
    <property type="match status" value="1"/>
</dbReference>
<proteinExistence type="inferred from homology"/>
<organism evidence="10 11">
    <name type="scientific">Silvania confinis</name>
    <dbReference type="NCBI Taxonomy" id="2926470"/>
    <lineage>
        <taxon>Bacteria</taxon>
        <taxon>Pseudomonadati</taxon>
        <taxon>Pseudomonadota</taxon>
        <taxon>Gammaproteobacteria</taxon>
        <taxon>Enterobacterales</taxon>
        <taxon>Enterobacteriaceae</taxon>
        <taxon>Silvania</taxon>
    </lineage>
</organism>
<evidence type="ECO:0000256" key="1">
    <source>
        <dbReference type="ARBA" id="ARBA00010555"/>
    </source>
</evidence>
<evidence type="ECO:0000256" key="4">
    <source>
        <dbReference type="ARBA" id="ARBA00022722"/>
    </source>
</evidence>
<protein>
    <recommendedName>
        <fullName evidence="3 7">Nuclease SbcCD subunit D</fullName>
    </recommendedName>
</protein>
<dbReference type="GO" id="GO:0006310">
    <property type="term" value="P:DNA recombination"/>
    <property type="evidence" value="ECO:0007669"/>
    <property type="project" value="UniProtKB-KW"/>
</dbReference>
<keyword evidence="6 7" id="KW-0269">Exonuclease</keyword>
<dbReference type="Pfam" id="PF00149">
    <property type="entry name" value="Metallophos"/>
    <property type="match status" value="1"/>
</dbReference>
<dbReference type="Proteomes" id="UP001061282">
    <property type="component" value="Unassembled WGS sequence"/>
</dbReference>
<dbReference type="GO" id="GO:0004519">
    <property type="term" value="F:endonuclease activity"/>
    <property type="evidence" value="ECO:0007669"/>
    <property type="project" value="UniProtKB-KW"/>
</dbReference>
<dbReference type="PANTHER" id="PTHR30337">
    <property type="entry name" value="COMPONENT OF ATP-DEPENDENT DSDNA EXONUCLEASE"/>
    <property type="match status" value="1"/>
</dbReference>
<keyword evidence="7" id="KW-0235">DNA replication</keyword>
<evidence type="ECO:0000313" key="10">
    <source>
        <dbReference type="EMBL" id="MCU6669099.1"/>
    </source>
</evidence>
<dbReference type="SUPFAM" id="SSF56300">
    <property type="entry name" value="Metallo-dependent phosphatases"/>
    <property type="match status" value="1"/>
</dbReference>
<evidence type="ECO:0000256" key="2">
    <source>
        <dbReference type="ARBA" id="ARBA00011322"/>
    </source>
</evidence>
<keyword evidence="4 7" id="KW-0540">Nuclease</keyword>
<dbReference type="NCBIfam" id="NF008206">
    <property type="entry name" value="PRK10966.1"/>
    <property type="match status" value="1"/>
</dbReference>
<sequence length="401" mass="44609">MRILHTSDWHLGQNFYSKSRAAEHEAFLNWLLETAQAQQVDAILVAGDIFDTGSPPSYARELYNRFVVNLQQTGCHLVIVAGNHDSVATLNESREILAFLNTTVVASAGHAPQLLNKRDGTPGAVLCPIPFLRPRDVVQSQAGLSGQQKQQHLLQAITDYYAQQYTDACELRGDAALPIIATGHLTTVGASKSDAVRDIYIGTLDAFPAQNFPSADYIALGHIHRAQMIGGCEHIRYCGSPISLSFDETGKQKSVHLVSFDAGKLSSVETLTVPVTQQLAVLKGDLAAITEQLEQWRDREQNPPVWLDIEITTDGYLHDVQRKIQALAEGLPVEVLLVRRSREQREKILLSAQRETLSELKVEEVFERRLAQEEIDDGRRARLNELFTYALHALNDEDERG</sequence>
<feature type="domain" description="Nuclease SbcCD subunit D C-terminal" evidence="9">
    <location>
        <begin position="276"/>
        <end position="373"/>
    </location>
</feature>
<keyword evidence="5 7" id="KW-0378">Hydrolase</keyword>
<dbReference type="Pfam" id="PF12320">
    <property type="entry name" value="SbcD_C"/>
    <property type="match status" value="1"/>
</dbReference>
<dbReference type="NCBIfam" id="TIGR00619">
    <property type="entry name" value="sbcd"/>
    <property type="match status" value="1"/>
</dbReference>
<feature type="domain" description="Calcineurin-like phosphoesterase" evidence="8">
    <location>
        <begin position="1"/>
        <end position="225"/>
    </location>
</feature>
<comment type="similarity">
    <text evidence="1 7">Belongs to the SbcD family.</text>
</comment>
<dbReference type="EMBL" id="JAMGZJ010000074">
    <property type="protein sequence ID" value="MCU6669099.1"/>
    <property type="molecule type" value="Genomic_DNA"/>
</dbReference>
<dbReference type="InterPro" id="IPR004843">
    <property type="entry name" value="Calcineurin-like_PHP"/>
</dbReference>
<reference evidence="10" key="1">
    <citation type="submission" date="2022-05" db="EMBL/GenBank/DDBJ databases">
        <title>Description of a novel species of Leclercia; Leclercia tamurae and the Proposal for a Novel Genus Silvania gen. nov. Containing Two Novel Species Silvania hatchlandensis sp. nov. and Silvania confinis sp. nov. Isolated from the Rhizosphere of Oak.</title>
        <authorList>
            <person name="Maddock D.W."/>
            <person name="Brady C.L."/>
            <person name="Denman S."/>
            <person name="Arnold D."/>
        </authorList>
    </citation>
    <scope>NUCLEOTIDE SEQUENCE</scope>
    <source>
        <strain evidence="10">H4N4</strain>
    </source>
</reference>
<dbReference type="InterPro" id="IPR041796">
    <property type="entry name" value="Mre11_N"/>
</dbReference>
<dbReference type="InterPro" id="IPR004593">
    <property type="entry name" value="SbcD"/>
</dbReference>
<evidence type="ECO:0000313" key="11">
    <source>
        <dbReference type="Proteomes" id="UP001061282"/>
    </source>
</evidence>
<evidence type="ECO:0000256" key="6">
    <source>
        <dbReference type="ARBA" id="ARBA00022839"/>
    </source>
</evidence>
<dbReference type="InterPro" id="IPR026843">
    <property type="entry name" value="SbcD_C"/>
</dbReference>
<dbReference type="GO" id="GO:0006260">
    <property type="term" value="P:DNA replication"/>
    <property type="evidence" value="ECO:0007669"/>
    <property type="project" value="UniProtKB-KW"/>
</dbReference>
<comment type="caution">
    <text evidence="10">The sequence shown here is derived from an EMBL/GenBank/DDBJ whole genome shotgun (WGS) entry which is preliminary data.</text>
</comment>
<dbReference type="GO" id="GO:0008408">
    <property type="term" value="F:3'-5' exonuclease activity"/>
    <property type="evidence" value="ECO:0007669"/>
    <property type="project" value="InterPro"/>
</dbReference>
<evidence type="ECO:0000256" key="5">
    <source>
        <dbReference type="ARBA" id="ARBA00022801"/>
    </source>
</evidence>
<dbReference type="InterPro" id="IPR050535">
    <property type="entry name" value="DNA_Repair-Maintenance_Comp"/>
</dbReference>
<dbReference type="RefSeq" id="WP_271267671.1">
    <property type="nucleotide sequence ID" value="NZ_JAMGZJ010000074.1"/>
</dbReference>
<evidence type="ECO:0000259" key="8">
    <source>
        <dbReference type="Pfam" id="PF00149"/>
    </source>
</evidence>
<name>A0A9J6QFX3_9ENTR</name>
<dbReference type="AlphaFoldDB" id="A0A9J6QFX3"/>
<evidence type="ECO:0000256" key="7">
    <source>
        <dbReference type="RuleBase" id="RU363069"/>
    </source>
</evidence>
<keyword evidence="11" id="KW-1185">Reference proteome</keyword>
<keyword evidence="7" id="KW-0233">DNA recombination</keyword>